<reference evidence="1 2" key="1">
    <citation type="submission" date="2020-02" db="EMBL/GenBank/DDBJ databases">
        <title>Whole-genome analyses of novel actinobacteria.</title>
        <authorList>
            <person name="Sahin N."/>
        </authorList>
    </citation>
    <scope>NUCLEOTIDE SEQUENCE [LARGE SCALE GENOMIC DNA]</scope>
    <source>
        <strain evidence="1 2">A7024</strain>
    </source>
</reference>
<dbReference type="AlphaFoldDB" id="A0A6G4TYP9"/>
<sequence length="94" mass="9970">MSDRTWTIESICEALGNPMLSKKFLGEINRAPAHELLTVFAKWQGIAAGMSAAGERGRSLAEVEAATGEVPGEWVDVTERIQAEAAAARSRGAA</sequence>
<dbReference type="Proteomes" id="UP000481583">
    <property type="component" value="Unassembled WGS sequence"/>
</dbReference>
<organism evidence="1 2">
    <name type="scientific">Streptomyces coryli</name>
    <dbReference type="NCBI Taxonomy" id="1128680"/>
    <lineage>
        <taxon>Bacteria</taxon>
        <taxon>Bacillati</taxon>
        <taxon>Actinomycetota</taxon>
        <taxon>Actinomycetes</taxon>
        <taxon>Kitasatosporales</taxon>
        <taxon>Streptomycetaceae</taxon>
        <taxon>Streptomyces</taxon>
    </lineage>
</organism>
<evidence type="ECO:0000313" key="1">
    <source>
        <dbReference type="EMBL" id="NGN64121.1"/>
    </source>
</evidence>
<dbReference type="RefSeq" id="WP_165234823.1">
    <property type="nucleotide sequence ID" value="NZ_JAAKZV010000027.1"/>
</dbReference>
<proteinExistence type="predicted"/>
<keyword evidence="2" id="KW-1185">Reference proteome</keyword>
<dbReference type="EMBL" id="JAAKZV010000027">
    <property type="protein sequence ID" value="NGN64121.1"/>
    <property type="molecule type" value="Genomic_DNA"/>
</dbReference>
<protein>
    <submittedName>
        <fullName evidence="1">Uncharacterized protein</fullName>
    </submittedName>
</protein>
<evidence type="ECO:0000313" key="2">
    <source>
        <dbReference type="Proteomes" id="UP000481583"/>
    </source>
</evidence>
<name>A0A6G4TYP9_9ACTN</name>
<comment type="caution">
    <text evidence="1">The sequence shown here is derived from an EMBL/GenBank/DDBJ whole genome shotgun (WGS) entry which is preliminary data.</text>
</comment>
<accession>A0A6G4TYP9</accession>
<gene>
    <name evidence="1" type="ORF">G5C51_09415</name>
</gene>